<gene>
    <name evidence="2" type="ORF">JCGZ_00043</name>
</gene>
<dbReference type="Proteomes" id="UP000027138">
    <property type="component" value="Unassembled WGS sequence"/>
</dbReference>
<evidence type="ECO:0000313" key="2">
    <source>
        <dbReference type="EMBL" id="KDP47152.1"/>
    </source>
</evidence>
<organism evidence="2 3">
    <name type="scientific">Jatropha curcas</name>
    <name type="common">Barbados nut</name>
    <dbReference type="NCBI Taxonomy" id="180498"/>
    <lineage>
        <taxon>Eukaryota</taxon>
        <taxon>Viridiplantae</taxon>
        <taxon>Streptophyta</taxon>
        <taxon>Embryophyta</taxon>
        <taxon>Tracheophyta</taxon>
        <taxon>Spermatophyta</taxon>
        <taxon>Magnoliopsida</taxon>
        <taxon>eudicotyledons</taxon>
        <taxon>Gunneridae</taxon>
        <taxon>Pentapetalae</taxon>
        <taxon>rosids</taxon>
        <taxon>fabids</taxon>
        <taxon>Malpighiales</taxon>
        <taxon>Euphorbiaceae</taxon>
        <taxon>Crotonoideae</taxon>
        <taxon>Jatropheae</taxon>
        <taxon>Jatropha</taxon>
    </lineage>
</organism>
<evidence type="ECO:0000256" key="1">
    <source>
        <dbReference type="SAM" id="MobiDB-lite"/>
    </source>
</evidence>
<dbReference type="AlphaFoldDB" id="A0A067LFH1"/>
<evidence type="ECO:0000313" key="3">
    <source>
        <dbReference type="Proteomes" id="UP000027138"/>
    </source>
</evidence>
<protein>
    <submittedName>
        <fullName evidence="2">Uncharacterized protein</fullName>
    </submittedName>
</protein>
<accession>A0A067LFH1</accession>
<reference evidence="2 3" key="1">
    <citation type="journal article" date="2014" name="PLoS ONE">
        <title>Global Analysis of Gene Expression Profiles in Physic Nut (Jatropha curcas L.) Seedlings Exposed to Salt Stress.</title>
        <authorList>
            <person name="Zhang L."/>
            <person name="Zhang C."/>
            <person name="Wu P."/>
            <person name="Chen Y."/>
            <person name="Li M."/>
            <person name="Jiang H."/>
            <person name="Wu G."/>
        </authorList>
    </citation>
    <scope>NUCLEOTIDE SEQUENCE [LARGE SCALE GENOMIC DNA]</scope>
    <source>
        <strain evidence="3">cv. GZQX0401</strain>
        <tissue evidence="2">Young leaves</tissue>
    </source>
</reference>
<keyword evidence="3" id="KW-1185">Reference proteome</keyword>
<feature type="region of interest" description="Disordered" evidence="1">
    <location>
        <begin position="45"/>
        <end position="68"/>
    </location>
</feature>
<proteinExistence type="predicted"/>
<sequence>MMSTLINMKLITRLEEYFYFMDKNRSVEGDPIAIVGEKVIDLEAEMSEGEEESDDVTKEEESDEEIFM</sequence>
<name>A0A067LFH1_JATCU</name>
<dbReference type="EMBL" id="KK914193">
    <property type="protein sequence ID" value="KDP47152.1"/>
    <property type="molecule type" value="Genomic_DNA"/>
</dbReference>